<dbReference type="EC" id="3.4.21.-" evidence="8"/>
<comment type="caution">
    <text evidence="8">The sequence shown here is derived from an EMBL/GenBank/DDBJ whole genome shotgun (WGS) entry which is preliminary data.</text>
</comment>
<dbReference type="InterPro" id="IPR050131">
    <property type="entry name" value="Peptidase_S8_subtilisin-like"/>
</dbReference>
<feature type="domain" description="Peptidase S8/S53" evidence="7">
    <location>
        <begin position="55"/>
        <end position="300"/>
    </location>
</feature>
<dbReference type="PANTHER" id="PTHR43806:SF66">
    <property type="entry name" value="SERIN ENDOPEPTIDASE"/>
    <property type="match status" value="1"/>
</dbReference>
<gene>
    <name evidence="8" type="ORF">HMPREF9004_1172</name>
</gene>
<dbReference type="AlphaFoldDB" id="N6X3N1"/>
<keyword evidence="4 5" id="KW-0720">Serine protease</keyword>
<dbReference type="InterPro" id="IPR000209">
    <property type="entry name" value="Peptidase_S8/S53_dom"/>
</dbReference>
<evidence type="ECO:0000313" key="9">
    <source>
        <dbReference type="Proteomes" id="UP000013015"/>
    </source>
</evidence>
<dbReference type="SUPFAM" id="SSF52743">
    <property type="entry name" value="Subtilisin-like"/>
    <property type="match status" value="1"/>
</dbReference>
<evidence type="ECO:0000256" key="6">
    <source>
        <dbReference type="SAM" id="SignalP"/>
    </source>
</evidence>
<feature type="active site" description="Charge relay system" evidence="5">
    <location>
        <position position="64"/>
    </location>
</feature>
<evidence type="ECO:0000256" key="1">
    <source>
        <dbReference type="ARBA" id="ARBA00011073"/>
    </source>
</evidence>
<sequence>MSRRSFSRVLLPLVALVAVVSVSFAPPARAEDTITTQPYDALFTLKERDKLGLSGKGITIALIDGPVDTSAPELQGANITTVTPCPYTPTPDSISHGTAMASLLASPDYGIAPGATILHYAIPLGDEDSTQEDPGCSTDLGLILTRALNDGANIISYPVIGSSTITLRDELIRADLDGAIVVASMGDDNQEDDARSLASANLTVGVAAANIQGKRRDYSNYGKGTTVSLYAGPVSTRDYATGQINHETAGTSVATALTSGYLALAMEKWPEATNRQILQSLVRTASRSDGIKWDQWYGYGITNYIALLVEDPRGRPNENLLLHKNDDWAPNEDLYNDYIDGLLDPGDEVITDPNYIYRGTNSNLVSVTPQNTAYGTSPRYH</sequence>
<dbReference type="InterPro" id="IPR036852">
    <property type="entry name" value="Peptidase_S8/S53_dom_sf"/>
</dbReference>
<feature type="active site" description="Charge relay system" evidence="5">
    <location>
        <position position="252"/>
    </location>
</feature>
<feature type="chain" id="PRO_5004127970" evidence="6">
    <location>
        <begin position="31"/>
        <end position="381"/>
    </location>
</feature>
<feature type="active site" description="Charge relay system" evidence="5">
    <location>
        <position position="96"/>
    </location>
</feature>
<dbReference type="GO" id="GO:0004252">
    <property type="term" value="F:serine-type endopeptidase activity"/>
    <property type="evidence" value="ECO:0007669"/>
    <property type="project" value="UniProtKB-UniRule"/>
</dbReference>
<organism evidence="8 9">
    <name type="scientific">Schaalia cardiffensis F0333</name>
    <dbReference type="NCBI Taxonomy" id="888050"/>
    <lineage>
        <taxon>Bacteria</taxon>
        <taxon>Bacillati</taxon>
        <taxon>Actinomycetota</taxon>
        <taxon>Actinomycetes</taxon>
        <taxon>Actinomycetales</taxon>
        <taxon>Actinomycetaceae</taxon>
        <taxon>Schaalia</taxon>
    </lineage>
</organism>
<dbReference type="PANTHER" id="PTHR43806">
    <property type="entry name" value="PEPTIDASE S8"/>
    <property type="match status" value="1"/>
</dbReference>
<dbReference type="GO" id="GO:0006508">
    <property type="term" value="P:proteolysis"/>
    <property type="evidence" value="ECO:0007669"/>
    <property type="project" value="UniProtKB-KW"/>
</dbReference>
<dbReference type="GO" id="GO:0005615">
    <property type="term" value="C:extracellular space"/>
    <property type="evidence" value="ECO:0007669"/>
    <property type="project" value="TreeGrafter"/>
</dbReference>
<evidence type="ECO:0000256" key="5">
    <source>
        <dbReference type="PROSITE-ProRule" id="PRU01240"/>
    </source>
</evidence>
<dbReference type="EMBL" id="AQHZ01000020">
    <property type="protein sequence ID" value="ENO18047.1"/>
    <property type="molecule type" value="Genomic_DNA"/>
</dbReference>
<evidence type="ECO:0000256" key="2">
    <source>
        <dbReference type="ARBA" id="ARBA00022670"/>
    </source>
</evidence>
<dbReference type="OrthoDB" id="3266786at2"/>
<accession>N6X3N1</accession>
<dbReference type="PROSITE" id="PS51892">
    <property type="entry name" value="SUBTILASE"/>
    <property type="match status" value="1"/>
</dbReference>
<protein>
    <submittedName>
        <fullName evidence="8">Peptidase families S8 and S53 subfamily</fullName>
        <ecNumber evidence="8">3.4.21.-</ecNumber>
    </submittedName>
</protein>
<dbReference type="PATRIC" id="fig|888050.3.peg.1111"/>
<dbReference type="Gene3D" id="3.40.50.200">
    <property type="entry name" value="Peptidase S8/S53 domain"/>
    <property type="match status" value="1"/>
</dbReference>
<comment type="similarity">
    <text evidence="1 5">Belongs to the peptidase S8 family.</text>
</comment>
<dbReference type="STRING" id="888050.HMPREF9004_1172"/>
<dbReference type="Pfam" id="PF00082">
    <property type="entry name" value="Peptidase_S8"/>
    <property type="match status" value="1"/>
</dbReference>
<keyword evidence="6" id="KW-0732">Signal</keyword>
<keyword evidence="9" id="KW-1185">Reference proteome</keyword>
<evidence type="ECO:0000256" key="4">
    <source>
        <dbReference type="ARBA" id="ARBA00022825"/>
    </source>
</evidence>
<proteinExistence type="inferred from homology"/>
<feature type="signal peptide" evidence="6">
    <location>
        <begin position="1"/>
        <end position="30"/>
    </location>
</feature>
<dbReference type="PRINTS" id="PR00723">
    <property type="entry name" value="SUBTILISIN"/>
</dbReference>
<dbReference type="eggNOG" id="COG1404">
    <property type="taxonomic scope" value="Bacteria"/>
</dbReference>
<evidence type="ECO:0000259" key="7">
    <source>
        <dbReference type="Pfam" id="PF00082"/>
    </source>
</evidence>
<dbReference type="Proteomes" id="UP000013015">
    <property type="component" value="Unassembled WGS sequence"/>
</dbReference>
<keyword evidence="3 5" id="KW-0378">Hydrolase</keyword>
<dbReference type="CDD" id="cd00306">
    <property type="entry name" value="Peptidases_S8_S53"/>
    <property type="match status" value="1"/>
</dbReference>
<reference evidence="8 9" key="1">
    <citation type="submission" date="2013-03" db="EMBL/GenBank/DDBJ databases">
        <title>Reference genome for the Human Microbiome Project.</title>
        <authorList>
            <person name="Aqrawi P."/>
            <person name="Ayvaz T."/>
            <person name="Bess C."/>
            <person name="Blankenburg K."/>
            <person name="Coyle M."/>
            <person name="Deng J."/>
            <person name="Forbes L."/>
            <person name="Fowler G."/>
            <person name="Francisco L."/>
            <person name="Fu Q."/>
            <person name="Gibbs R."/>
            <person name="Gross S."/>
            <person name="Gubbala S."/>
            <person name="Hale W."/>
            <person name="Hemphill L."/>
            <person name="Highlander S."/>
            <person name="Hirani K."/>
            <person name="Jackson L."/>
            <person name="Jakkamsetti A."/>
            <person name="Javaid M."/>
            <person name="Jayaseelan J.C."/>
            <person name="Jiang H."/>
            <person name="Joshi V."/>
            <person name="Korchina V."/>
            <person name="Kovar C."/>
            <person name="Lara F."/>
            <person name="Lee S."/>
            <person name="Liu Y."/>
            <person name="Mata R."/>
            <person name="Mathew T."/>
            <person name="Munidasa M."/>
            <person name="Muzny D."/>
            <person name="Nazareth L."/>
            <person name="Ngo R."/>
            <person name="Nguyen L."/>
            <person name="Nguyen N."/>
            <person name="Okwuonu G."/>
            <person name="Ongeri F."/>
            <person name="Palculict T."/>
            <person name="Patil S."/>
            <person name="Petrosino J."/>
            <person name="Pham C."/>
            <person name="Pham P."/>
            <person name="Pu L.-L."/>
            <person name="Qin X."/>
            <person name="Qu J."/>
            <person name="Reid J."/>
            <person name="Ross M."/>
            <person name="Ruth R."/>
            <person name="Saada N."/>
            <person name="San Lucas F."/>
            <person name="Santibanez J."/>
            <person name="Shang Y."/>
            <person name="Simmons D."/>
            <person name="Song X.-Z."/>
            <person name="Tang L.-Y."/>
            <person name="Thornton R."/>
            <person name="Warren J."/>
            <person name="Weissenberger G."/>
            <person name="Wilczek-Boney K."/>
            <person name="Worley K."/>
            <person name="Youmans B."/>
            <person name="Zhang J."/>
            <person name="Zhang L."/>
            <person name="Zhao Z."/>
            <person name="Zhou C."/>
            <person name="Zhu D."/>
            <person name="Zhu Y."/>
        </authorList>
    </citation>
    <scope>NUCLEOTIDE SEQUENCE [LARGE SCALE GENOMIC DNA]</scope>
    <source>
        <strain evidence="8 9">F0333</strain>
    </source>
</reference>
<name>N6X3N1_9ACTO</name>
<dbReference type="InterPro" id="IPR015500">
    <property type="entry name" value="Peptidase_S8_subtilisin-rel"/>
</dbReference>
<dbReference type="HOGENOM" id="CLU_011263_19_0_11"/>
<keyword evidence="2 5" id="KW-0645">Protease</keyword>
<evidence type="ECO:0000256" key="3">
    <source>
        <dbReference type="ARBA" id="ARBA00022801"/>
    </source>
</evidence>
<evidence type="ECO:0000313" key="8">
    <source>
        <dbReference type="EMBL" id="ENO18047.1"/>
    </source>
</evidence>